<evidence type="ECO:0000256" key="9">
    <source>
        <dbReference type="ARBA" id="ARBA00023242"/>
    </source>
</evidence>
<dbReference type="Proteomes" id="UP000515154">
    <property type="component" value="Linkage group LG2"/>
</dbReference>
<feature type="domain" description="C2H2-type" evidence="14">
    <location>
        <begin position="566"/>
        <end position="588"/>
    </location>
</feature>
<evidence type="ECO:0000256" key="4">
    <source>
        <dbReference type="ARBA" id="ARBA00022771"/>
    </source>
</evidence>
<keyword evidence="8" id="KW-0804">Transcription</keyword>
<keyword evidence="7" id="KW-0238">DNA-binding</keyword>
<comment type="similarity">
    <text evidence="11">Belongs to the Sp1 C2H2-type zinc-finger protein family.</text>
</comment>
<dbReference type="SUPFAM" id="SSF57667">
    <property type="entry name" value="beta-beta-alpha zinc fingers"/>
    <property type="match status" value="2"/>
</dbReference>
<proteinExistence type="inferred from homology"/>
<reference evidence="16" key="1">
    <citation type="submission" date="2025-08" db="UniProtKB">
        <authorList>
            <consortium name="RefSeq"/>
        </authorList>
    </citation>
    <scope>IDENTIFICATION</scope>
</reference>
<feature type="compositionally biased region" description="Low complexity" evidence="13">
    <location>
        <begin position="740"/>
        <end position="758"/>
    </location>
</feature>
<keyword evidence="6" id="KW-0805">Transcription regulation</keyword>
<dbReference type="GO" id="GO:0000981">
    <property type="term" value="F:DNA-binding transcription factor activity, RNA polymerase II-specific"/>
    <property type="evidence" value="ECO:0007669"/>
    <property type="project" value="TreeGrafter"/>
</dbReference>
<evidence type="ECO:0000256" key="13">
    <source>
        <dbReference type="SAM" id="MobiDB-lite"/>
    </source>
</evidence>
<evidence type="ECO:0000313" key="16">
    <source>
        <dbReference type="RefSeq" id="XP_036354619.1"/>
    </source>
</evidence>
<keyword evidence="5" id="KW-0862">Zinc</keyword>
<feature type="compositionally biased region" description="Low complexity" evidence="13">
    <location>
        <begin position="592"/>
        <end position="601"/>
    </location>
</feature>
<feature type="domain" description="C2H2-type" evidence="14">
    <location>
        <begin position="506"/>
        <end position="535"/>
    </location>
</feature>
<dbReference type="InterPro" id="IPR013087">
    <property type="entry name" value="Znf_C2H2_type"/>
</dbReference>
<sequence>MADATSTTLQPRNRTKTAQQDQYSFDPTPLAMLAAQCNKLSNKNSPPLVEHSIAKSFHPWKKTNLSHGLTFSAGSYGSGFGSSFNSSPLSGSCFTGIGEGIGNGGTEIISIGDSSVSSSSGSSSGEGSGIISGCTSISSMNGTSTPLPFQVLNPLGTLNHQHGYNGTGLPATAMSTGFSRGPSVTGGASNYGNGEIFCRSTTPTSSSNLAHAQTDCGGNGAIIGDTATCLGTGGLQKLHTTAAIMDVCTGVTSPTNSTSNIYTHHPRVGASVAPSPYDSPTTWHFNMTGGGHHHTHHIKAEIPSSVNPVVSPPWWELHSVAANSWLSEVSNVAAANSNQLHSQLSAGYMGGAGANNINSVANCGGGGVGVGVGVGGGGFGVENFTLGHHPLTASNPSPFFAASPTGQHHFHLPEHSCKTMLPTHAQNTELSHLNVNQQVAVNTFFNRPPSFGAPGSSLSSQRTGSTTASTGSQRRYASRSTCECPNCQEAERLGPAAAQLRKKNIHSCHVPGCGKVYNKTSHLKAHLRWHTGERPFVCNWLFCGKRFTRSDELQRHLRTHTGEKRFACTVCNKRFMRSDHLSKHLKTHNCPSGSNGSTGNSGSVGSGTGTGASAVGGAGSGTNGANSGNGLSSGGTGSGRGRGGVNGRTTAGGGTGVINTVSNGTRNGKRTIAGSSCSDSENSQEDATSLSSPPSTPVTPVTLTPVPILHHQHHQTHQQTQQQQQQQSQQLRQQRHPLHHTQQQQQQQQQQQHQPQQQHLHHHHTQQTVQRHILPHHLVIGKKEPQVIS</sequence>
<feature type="compositionally biased region" description="Polar residues" evidence="13">
    <location>
        <begin position="657"/>
        <end position="666"/>
    </location>
</feature>
<comment type="subcellular location">
    <subcellularLocation>
        <location evidence="1">Nucleus</location>
    </subcellularLocation>
</comment>
<dbReference type="PROSITE" id="PS50157">
    <property type="entry name" value="ZINC_FINGER_C2H2_2"/>
    <property type="match status" value="3"/>
</dbReference>
<keyword evidence="9" id="KW-0539">Nucleus</keyword>
<dbReference type="InterPro" id="IPR036236">
    <property type="entry name" value="Znf_C2H2_sf"/>
</dbReference>
<dbReference type="GO" id="GO:0000978">
    <property type="term" value="F:RNA polymerase II cis-regulatory region sequence-specific DNA binding"/>
    <property type="evidence" value="ECO:0007669"/>
    <property type="project" value="TreeGrafter"/>
</dbReference>
<feature type="region of interest" description="Disordered" evidence="13">
    <location>
        <begin position="452"/>
        <end position="474"/>
    </location>
</feature>
<feature type="compositionally biased region" description="Gly residues" evidence="13">
    <location>
        <begin position="631"/>
        <end position="656"/>
    </location>
</feature>
<feature type="compositionally biased region" description="Low complexity" evidence="13">
    <location>
        <begin position="717"/>
        <end position="732"/>
    </location>
</feature>
<evidence type="ECO:0000256" key="12">
    <source>
        <dbReference type="PROSITE-ProRule" id="PRU00042"/>
    </source>
</evidence>
<dbReference type="FunFam" id="3.30.160.60:FF:000026">
    <property type="entry name" value="Transcription factor Sp3"/>
    <property type="match status" value="1"/>
</dbReference>
<keyword evidence="2" id="KW-0479">Metal-binding</keyword>
<organism evidence="15 16">
    <name type="scientific">Octopus sinensis</name>
    <name type="common">East Asian common octopus</name>
    <dbReference type="NCBI Taxonomy" id="2607531"/>
    <lineage>
        <taxon>Eukaryota</taxon>
        <taxon>Metazoa</taxon>
        <taxon>Spiralia</taxon>
        <taxon>Lophotrochozoa</taxon>
        <taxon>Mollusca</taxon>
        <taxon>Cephalopoda</taxon>
        <taxon>Coleoidea</taxon>
        <taxon>Octopodiformes</taxon>
        <taxon>Octopoda</taxon>
        <taxon>Incirrata</taxon>
        <taxon>Octopodidae</taxon>
        <taxon>Octopus</taxon>
    </lineage>
</organism>
<keyword evidence="4 12" id="KW-0863">Zinc-finger</keyword>
<feature type="compositionally biased region" description="Gly residues" evidence="13">
    <location>
        <begin position="602"/>
        <end position="622"/>
    </location>
</feature>
<name>A0A7E6EH90_9MOLL</name>
<evidence type="ECO:0000256" key="3">
    <source>
        <dbReference type="ARBA" id="ARBA00022737"/>
    </source>
</evidence>
<dbReference type="FunFam" id="3.30.160.60:FF:000077">
    <property type="entry name" value="Sp8 transcription factor"/>
    <property type="match status" value="1"/>
</dbReference>
<evidence type="ECO:0000256" key="5">
    <source>
        <dbReference type="ARBA" id="ARBA00022833"/>
    </source>
</evidence>
<evidence type="ECO:0000259" key="14">
    <source>
        <dbReference type="PROSITE" id="PS50157"/>
    </source>
</evidence>
<dbReference type="PROSITE" id="PS00028">
    <property type="entry name" value="ZINC_FINGER_C2H2_1"/>
    <property type="match status" value="3"/>
</dbReference>
<dbReference type="SMART" id="SM00355">
    <property type="entry name" value="ZnF_C2H2"/>
    <property type="match status" value="3"/>
</dbReference>
<dbReference type="RefSeq" id="XP_036354619.1">
    <property type="nucleotide sequence ID" value="XM_036498726.1"/>
</dbReference>
<keyword evidence="15" id="KW-1185">Reference proteome</keyword>
<dbReference type="GO" id="GO:0005634">
    <property type="term" value="C:nucleus"/>
    <property type="evidence" value="ECO:0007669"/>
    <property type="project" value="UniProtKB-SubCell"/>
</dbReference>
<dbReference type="AlphaFoldDB" id="A0A7E6EH90"/>
<dbReference type="PANTHER" id="PTHR23235">
    <property type="entry name" value="KRUEPPEL-LIKE TRANSCRIPTION FACTOR"/>
    <property type="match status" value="1"/>
</dbReference>
<evidence type="ECO:0000256" key="8">
    <source>
        <dbReference type="ARBA" id="ARBA00023163"/>
    </source>
</evidence>
<evidence type="ECO:0000256" key="10">
    <source>
        <dbReference type="ARBA" id="ARBA00037677"/>
    </source>
</evidence>
<feature type="region of interest" description="Disordered" evidence="13">
    <location>
        <begin position="585"/>
        <end position="771"/>
    </location>
</feature>
<evidence type="ECO:0000256" key="11">
    <source>
        <dbReference type="ARBA" id="ARBA00038409"/>
    </source>
</evidence>
<feature type="compositionally biased region" description="Polar residues" evidence="13">
    <location>
        <begin position="673"/>
        <end position="687"/>
    </location>
</feature>
<evidence type="ECO:0000313" key="15">
    <source>
        <dbReference type="Proteomes" id="UP000515154"/>
    </source>
</evidence>
<dbReference type="Gene3D" id="3.30.160.60">
    <property type="entry name" value="Classic Zinc Finger"/>
    <property type="match status" value="3"/>
</dbReference>
<evidence type="ECO:0000256" key="2">
    <source>
        <dbReference type="ARBA" id="ARBA00022723"/>
    </source>
</evidence>
<evidence type="ECO:0000256" key="6">
    <source>
        <dbReference type="ARBA" id="ARBA00023015"/>
    </source>
</evidence>
<accession>A0A7E6EH90</accession>
<feature type="region of interest" description="Disordered" evidence="13">
    <location>
        <begin position="1"/>
        <end position="24"/>
    </location>
</feature>
<gene>
    <name evidence="16" type="primary">LOC115230850</name>
</gene>
<dbReference type="PANTHER" id="PTHR23235:SF177">
    <property type="entry name" value="C2H2-TYPE DOMAIN-CONTAINING PROTEIN"/>
    <property type="match status" value="1"/>
</dbReference>
<evidence type="ECO:0000256" key="7">
    <source>
        <dbReference type="ARBA" id="ARBA00023125"/>
    </source>
</evidence>
<evidence type="ECO:0000256" key="1">
    <source>
        <dbReference type="ARBA" id="ARBA00004123"/>
    </source>
</evidence>
<dbReference type="CDD" id="cd22547">
    <property type="entry name" value="SP6-9-like_N"/>
    <property type="match status" value="1"/>
</dbReference>
<comment type="function">
    <text evidence="10">Transcription factor which plays a key role in limb development. Positively regulates FGF8 expression in the apical ectodermal ridge (AER) and contributes to limb outgrowth in embryos.</text>
</comment>
<dbReference type="Pfam" id="PF00096">
    <property type="entry name" value="zf-C2H2"/>
    <property type="match status" value="3"/>
</dbReference>
<dbReference type="GO" id="GO:0008270">
    <property type="term" value="F:zinc ion binding"/>
    <property type="evidence" value="ECO:0007669"/>
    <property type="project" value="UniProtKB-KW"/>
</dbReference>
<feature type="compositionally biased region" description="Low complexity" evidence="13">
    <location>
        <begin position="688"/>
        <end position="707"/>
    </location>
</feature>
<feature type="compositionally biased region" description="Polar residues" evidence="13">
    <location>
        <begin position="456"/>
        <end position="474"/>
    </location>
</feature>
<feature type="domain" description="C2H2-type" evidence="14">
    <location>
        <begin position="536"/>
        <end position="565"/>
    </location>
</feature>
<dbReference type="FunFam" id="3.30.160.60:FF:000014">
    <property type="entry name" value="Transcription factor Sp3"/>
    <property type="match status" value="1"/>
</dbReference>
<keyword evidence="3" id="KW-0677">Repeat</keyword>
<protein>
    <submittedName>
        <fullName evidence="16">Transcription factor Sp8-like isoform X1</fullName>
    </submittedName>
</protein>